<keyword evidence="3" id="KW-1185">Reference proteome</keyword>
<dbReference type="AlphaFoldDB" id="A0A5C5U1D2"/>
<feature type="domain" description="DUF985" evidence="1">
    <location>
        <begin position="7"/>
        <end position="138"/>
    </location>
</feature>
<dbReference type="CDD" id="cd06121">
    <property type="entry name" value="cupin_YML079wp"/>
    <property type="match status" value="1"/>
</dbReference>
<gene>
    <name evidence="2" type="ORF">FQY79_08165</name>
</gene>
<sequence length="156" mass="16976">MADSARHWIDALGLEPHPEGGHYRRIHASATEVVVRGLRRPAMTAIRYLLEAGTRSAWHRVDADESWHWDAGGALELLLHREGSDAVDVHVLGPAAAGYATTHIVPAGLWQSARALDRHALVTCVVAPGFVWEGFELLPQESALAADLSRLGALQR</sequence>
<dbReference type="EMBL" id="VOHE01000003">
    <property type="protein sequence ID" value="TWT19786.1"/>
    <property type="molecule type" value="Genomic_DNA"/>
</dbReference>
<dbReference type="InterPro" id="IPR011051">
    <property type="entry name" value="RmlC_Cupin_sf"/>
</dbReference>
<dbReference type="Proteomes" id="UP000315949">
    <property type="component" value="Unassembled WGS sequence"/>
</dbReference>
<dbReference type="Gene3D" id="2.60.120.10">
    <property type="entry name" value="Jelly Rolls"/>
    <property type="match status" value="1"/>
</dbReference>
<name>A0A5C5U1D2_9GAMM</name>
<comment type="caution">
    <text evidence="2">The sequence shown here is derived from an EMBL/GenBank/DDBJ whole genome shotgun (WGS) entry which is preliminary data.</text>
</comment>
<dbReference type="InterPro" id="IPR009327">
    <property type="entry name" value="Cupin_DUF985"/>
</dbReference>
<dbReference type="RefSeq" id="WP_146312407.1">
    <property type="nucleotide sequence ID" value="NZ_VOHE01000003.1"/>
</dbReference>
<dbReference type="InterPro" id="IPR014710">
    <property type="entry name" value="RmlC-like_jellyroll"/>
</dbReference>
<dbReference type="SUPFAM" id="SSF51182">
    <property type="entry name" value="RmlC-like cupins"/>
    <property type="match status" value="1"/>
</dbReference>
<accession>A0A5C5U1D2</accession>
<evidence type="ECO:0000259" key="1">
    <source>
        <dbReference type="Pfam" id="PF06172"/>
    </source>
</evidence>
<organism evidence="2 3">
    <name type="scientific">Luteimonas wenzhouensis</name>
    <dbReference type="NCBI Taxonomy" id="2599615"/>
    <lineage>
        <taxon>Bacteria</taxon>
        <taxon>Pseudomonadati</taxon>
        <taxon>Pseudomonadota</taxon>
        <taxon>Gammaproteobacteria</taxon>
        <taxon>Lysobacterales</taxon>
        <taxon>Lysobacteraceae</taxon>
        <taxon>Luteimonas</taxon>
    </lineage>
</organism>
<evidence type="ECO:0000313" key="2">
    <source>
        <dbReference type="EMBL" id="TWT19786.1"/>
    </source>
</evidence>
<dbReference type="PANTHER" id="PTHR33387">
    <property type="entry name" value="RMLC-LIKE JELLY ROLL FOLD PROTEIN"/>
    <property type="match status" value="1"/>
</dbReference>
<evidence type="ECO:0000313" key="3">
    <source>
        <dbReference type="Proteomes" id="UP000315949"/>
    </source>
</evidence>
<dbReference type="PANTHER" id="PTHR33387:SF3">
    <property type="entry name" value="DUF985 DOMAIN-CONTAINING PROTEIN"/>
    <property type="match status" value="1"/>
</dbReference>
<dbReference type="OrthoDB" id="9798288at2"/>
<reference evidence="2 3" key="1">
    <citation type="submission" date="2019-07" db="EMBL/GenBank/DDBJ databases">
        <title>Luteimonas sp. YD-1 nov., isolated from acidic soil.</title>
        <authorList>
            <person name="Zhou J."/>
        </authorList>
    </citation>
    <scope>NUCLEOTIDE SEQUENCE [LARGE SCALE GENOMIC DNA]</scope>
    <source>
        <strain evidence="2 3">YD-1</strain>
    </source>
</reference>
<dbReference type="Pfam" id="PF06172">
    <property type="entry name" value="Cupin_5"/>
    <property type="match status" value="1"/>
</dbReference>
<dbReference type="InterPro" id="IPR039935">
    <property type="entry name" value="YML079W-like"/>
</dbReference>
<protein>
    <submittedName>
        <fullName evidence="2">Cupin domain-containing protein</fullName>
    </submittedName>
</protein>
<proteinExistence type="predicted"/>